<dbReference type="RefSeq" id="WP_310058740.1">
    <property type="nucleotide sequence ID" value="NZ_JAVDVQ010000012.1"/>
</dbReference>
<comment type="caution">
    <text evidence="1">The sequence shown here is derived from an EMBL/GenBank/DDBJ whole genome shotgun (WGS) entry which is preliminary data.</text>
</comment>
<evidence type="ECO:0008006" key="3">
    <source>
        <dbReference type="Google" id="ProtNLM"/>
    </source>
</evidence>
<proteinExistence type="predicted"/>
<name>A0ABU1UEU6_9MICC</name>
<dbReference type="SUPFAM" id="SSF54427">
    <property type="entry name" value="NTF2-like"/>
    <property type="match status" value="1"/>
</dbReference>
<evidence type="ECO:0000313" key="1">
    <source>
        <dbReference type="EMBL" id="MDR7083651.1"/>
    </source>
</evidence>
<sequence>MQDEHVDRNLKGMDDLDFDGWNKADWSGTFAHHHTDDVLVDWKGQEPTRGVEQHIDAMKAFVDSVGGTPPQIISHPIAFGSGEWTCVIGEFEDGSRMVTVAKWRAGAIAEEYIWA</sequence>
<reference evidence="1 2" key="1">
    <citation type="submission" date="2023-07" db="EMBL/GenBank/DDBJ databases">
        <title>Sorghum-associated microbial communities from plants grown in Nebraska, USA.</title>
        <authorList>
            <person name="Schachtman D."/>
        </authorList>
    </citation>
    <scope>NUCLEOTIDE SEQUENCE [LARGE SCALE GENOMIC DNA]</scope>
    <source>
        <strain evidence="1 2">BE167</strain>
    </source>
</reference>
<accession>A0ABU1UEU6</accession>
<gene>
    <name evidence="1" type="ORF">J2X01_002946</name>
</gene>
<protein>
    <recommendedName>
        <fullName evidence="3">SnoaL-like domain-containing protein</fullName>
    </recommendedName>
</protein>
<dbReference type="EMBL" id="JAVDVQ010000012">
    <property type="protein sequence ID" value="MDR7083651.1"/>
    <property type="molecule type" value="Genomic_DNA"/>
</dbReference>
<evidence type="ECO:0000313" key="2">
    <source>
        <dbReference type="Proteomes" id="UP001252243"/>
    </source>
</evidence>
<organism evidence="1 2">
    <name type="scientific">Arthrobacter ginsengisoli</name>
    <dbReference type="NCBI Taxonomy" id="1356565"/>
    <lineage>
        <taxon>Bacteria</taxon>
        <taxon>Bacillati</taxon>
        <taxon>Actinomycetota</taxon>
        <taxon>Actinomycetes</taxon>
        <taxon>Micrococcales</taxon>
        <taxon>Micrococcaceae</taxon>
        <taxon>Arthrobacter</taxon>
    </lineage>
</organism>
<dbReference type="InterPro" id="IPR032710">
    <property type="entry name" value="NTF2-like_dom_sf"/>
</dbReference>
<dbReference type="Proteomes" id="UP001252243">
    <property type="component" value="Unassembled WGS sequence"/>
</dbReference>
<keyword evidence="2" id="KW-1185">Reference proteome</keyword>